<evidence type="ECO:0000256" key="5">
    <source>
        <dbReference type="ARBA" id="ARBA00023136"/>
    </source>
</evidence>
<evidence type="ECO:0000259" key="8">
    <source>
        <dbReference type="Pfam" id="PF00892"/>
    </source>
</evidence>
<organism evidence="9">
    <name type="scientific">Haptolina ericina</name>
    <dbReference type="NCBI Taxonomy" id="156174"/>
    <lineage>
        <taxon>Eukaryota</taxon>
        <taxon>Haptista</taxon>
        <taxon>Haptophyta</taxon>
        <taxon>Prymnesiophyceae</taxon>
        <taxon>Prymnesiales</taxon>
        <taxon>Prymnesiaceae</taxon>
        <taxon>Haptolina</taxon>
    </lineage>
</organism>
<dbReference type="Pfam" id="PF00892">
    <property type="entry name" value="EamA"/>
    <property type="match status" value="1"/>
</dbReference>
<evidence type="ECO:0000256" key="2">
    <source>
        <dbReference type="ARBA" id="ARBA00022475"/>
    </source>
</evidence>
<keyword evidence="5 7" id="KW-0472">Membrane</keyword>
<dbReference type="InterPro" id="IPR037185">
    <property type="entry name" value="EmrE-like"/>
</dbReference>
<dbReference type="InterPro" id="IPR000620">
    <property type="entry name" value="EamA_dom"/>
</dbReference>
<proteinExistence type="predicted"/>
<dbReference type="PANTHER" id="PTHR42920:SF5">
    <property type="entry name" value="EAMA DOMAIN-CONTAINING PROTEIN"/>
    <property type="match status" value="1"/>
</dbReference>
<gene>
    <name evidence="9" type="ORF">HERI1096_LOCUS8531</name>
</gene>
<sequence length="191" mass="19790">MADSLLVEDQALPITATICAVVAAFAAVWALLDGFALGPFDELPTSGWLLDETSRATYSLPGVLAGPMCLSALWTGFATTALTRVGETTALTKVDAVTGQTITATEPLWAAAFGVLLCGETMDSSALIGGSLVVLACLVSAAEPERLRQLWRQLASPILPGSVKPGSVKPGSTQPLGSSNRSSDRALERDE</sequence>
<keyword evidence="4 7" id="KW-1133">Transmembrane helix</keyword>
<dbReference type="InterPro" id="IPR051258">
    <property type="entry name" value="Diverse_Substrate_Transporter"/>
</dbReference>
<evidence type="ECO:0000313" key="9">
    <source>
        <dbReference type="EMBL" id="CAE0107872.1"/>
    </source>
</evidence>
<keyword evidence="2" id="KW-1003">Cell membrane</keyword>
<evidence type="ECO:0000256" key="7">
    <source>
        <dbReference type="SAM" id="Phobius"/>
    </source>
</evidence>
<dbReference type="EMBL" id="HBHX01015225">
    <property type="protein sequence ID" value="CAE0107872.1"/>
    <property type="molecule type" value="Transcribed_RNA"/>
</dbReference>
<feature type="transmembrane region" description="Helical" evidence="7">
    <location>
        <begin position="12"/>
        <end position="32"/>
    </location>
</feature>
<evidence type="ECO:0000256" key="3">
    <source>
        <dbReference type="ARBA" id="ARBA00022692"/>
    </source>
</evidence>
<feature type="region of interest" description="Disordered" evidence="6">
    <location>
        <begin position="160"/>
        <end position="191"/>
    </location>
</feature>
<evidence type="ECO:0000256" key="1">
    <source>
        <dbReference type="ARBA" id="ARBA00004651"/>
    </source>
</evidence>
<reference evidence="9" key="1">
    <citation type="submission" date="2021-01" db="EMBL/GenBank/DDBJ databases">
        <authorList>
            <person name="Corre E."/>
            <person name="Pelletier E."/>
            <person name="Niang G."/>
            <person name="Scheremetjew M."/>
            <person name="Finn R."/>
            <person name="Kale V."/>
            <person name="Holt S."/>
            <person name="Cochrane G."/>
            <person name="Meng A."/>
            <person name="Brown T."/>
            <person name="Cohen L."/>
        </authorList>
    </citation>
    <scope>NUCLEOTIDE SEQUENCE</scope>
    <source>
        <strain evidence="9">CCMP281</strain>
    </source>
</reference>
<keyword evidence="3 7" id="KW-0812">Transmembrane</keyword>
<protein>
    <recommendedName>
        <fullName evidence="8">EamA domain-containing protein</fullName>
    </recommendedName>
</protein>
<evidence type="ECO:0000256" key="6">
    <source>
        <dbReference type="SAM" id="MobiDB-lite"/>
    </source>
</evidence>
<comment type="subcellular location">
    <subcellularLocation>
        <location evidence="1">Cell membrane</location>
        <topology evidence="1">Multi-pass membrane protein</topology>
    </subcellularLocation>
</comment>
<dbReference type="GO" id="GO:0005886">
    <property type="term" value="C:plasma membrane"/>
    <property type="evidence" value="ECO:0007669"/>
    <property type="project" value="UniProtKB-SubCell"/>
</dbReference>
<dbReference type="PANTHER" id="PTHR42920">
    <property type="entry name" value="OS03G0707200 PROTEIN-RELATED"/>
    <property type="match status" value="1"/>
</dbReference>
<name>A0A7S3EU27_9EUKA</name>
<feature type="compositionally biased region" description="Basic and acidic residues" evidence="6">
    <location>
        <begin position="182"/>
        <end position="191"/>
    </location>
</feature>
<accession>A0A7S3EU27</accession>
<feature type="domain" description="EamA" evidence="8">
    <location>
        <begin position="18"/>
        <end position="140"/>
    </location>
</feature>
<dbReference type="AlphaFoldDB" id="A0A7S3EU27"/>
<dbReference type="SUPFAM" id="SSF103481">
    <property type="entry name" value="Multidrug resistance efflux transporter EmrE"/>
    <property type="match status" value="1"/>
</dbReference>
<evidence type="ECO:0000256" key="4">
    <source>
        <dbReference type="ARBA" id="ARBA00022989"/>
    </source>
</evidence>
<feature type="compositionally biased region" description="Polar residues" evidence="6">
    <location>
        <begin position="170"/>
        <end position="181"/>
    </location>
</feature>